<feature type="transmembrane region" description="Helical" evidence="12">
    <location>
        <begin position="1038"/>
        <end position="1061"/>
    </location>
</feature>
<evidence type="ECO:0000256" key="2">
    <source>
        <dbReference type="ARBA" id="ARBA00009726"/>
    </source>
</evidence>
<dbReference type="GO" id="GO:0032440">
    <property type="term" value="F:2-alkenal reductase [NAD(P)H] activity"/>
    <property type="evidence" value="ECO:0007669"/>
    <property type="project" value="UniProtKB-EC"/>
</dbReference>
<evidence type="ECO:0000256" key="3">
    <source>
        <dbReference type="ARBA" id="ARBA00022448"/>
    </source>
</evidence>
<keyword evidence="16" id="KW-1185">Reference proteome</keyword>
<feature type="region of interest" description="Disordered" evidence="11">
    <location>
        <begin position="226"/>
        <end position="245"/>
    </location>
</feature>
<organism evidence="16">
    <name type="scientific">Entamoeba dispar (strain ATCC PRA-260 / SAW760)</name>
    <dbReference type="NCBI Taxonomy" id="370354"/>
    <lineage>
        <taxon>Eukaryota</taxon>
        <taxon>Amoebozoa</taxon>
        <taxon>Evosea</taxon>
        <taxon>Archamoebae</taxon>
        <taxon>Mastigamoebida</taxon>
        <taxon>Entamoebidae</taxon>
        <taxon>Entamoeba</taxon>
    </lineage>
</organism>
<protein>
    <submittedName>
        <fullName evidence="15">Multidrug resistance-associated protein, putative</fullName>
        <ecNumber evidence="15">1.3.1.74</ecNumber>
    </submittedName>
</protein>
<feature type="compositionally biased region" description="Polar residues" evidence="11">
    <location>
        <begin position="1592"/>
        <end position="1601"/>
    </location>
</feature>
<name>B0E8J7_ENTDS</name>
<dbReference type="KEGG" id="edi:EDI_127060"/>
<dbReference type="GeneID" id="5879590"/>
<dbReference type="OMA" id="KNPRQGA"/>
<dbReference type="PROSITE" id="PS00211">
    <property type="entry name" value="ABC_TRANSPORTER_1"/>
    <property type="match status" value="1"/>
</dbReference>
<dbReference type="CDD" id="cd18579">
    <property type="entry name" value="ABC_6TM_ABCC_D1"/>
    <property type="match status" value="1"/>
</dbReference>
<dbReference type="SMART" id="SM00382">
    <property type="entry name" value="AAA"/>
    <property type="match status" value="2"/>
</dbReference>
<dbReference type="PANTHER" id="PTHR24223:SF456">
    <property type="entry name" value="MULTIDRUG RESISTANCE-ASSOCIATED PROTEIN LETHAL(2)03659"/>
    <property type="match status" value="1"/>
</dbReference>
<keyword evidence="9 12" id="KW-0472">Membrane</keyword>
<dbReference type="EMBL" id="DS548161">
    <property type="protein sequence ID" value="EDR29140.1"/>
    <property type="molecule type" value="Genomic_DNA"/>
</dbReference>
<feature type="transmembrane region" description="Helical" evidence="12">
    <location>
        <begin position="994"/>
        <end position="1018"/>
    </location>
</feature>
<dbReference type="PROSITE" id="PS50929">
    <property type="entry name" value="ABC_TM1F"/>
    <property type="match status" value="2"/>
</dbReference>
<reference evidence="16" key="1">
    <citation type="submission" date="2007-12" db="EMBL/GenBank/DDBJ databases">
        <title>Annotation of Entamoeba dispar SAW760.</title>
        <authorList>
            <person name="Lorenzi H."/>
            <person name="Inman J."/>
            <person name="Schobel S."/>
            <person name="Amedeo P."/>
            <person name="Caler E."/>
        </authorList>
    </citation>
    <scope>NUCLEOTIDE SEQUENCE [LARGE SCALE GENOMIC DNA]</scope>
    <source>
        <strain evidence="16">ATCC PRA-260 / SAW760</strain>
    </source>
</reference>
<feature type="transmembrane region" description="Helical" evidence="12">
    <location>
        <begin position="511"/>
        <end position="532"/>
    </location>
</feature>
<feature type="compositionally biased region" description="Basic and acidic residues" evidence="11">
    <location>
        <begin position="226"/>
        <end position="237"/>
    </location>
</feature>
<feature type="transmembrane region" description="Helical" evidence="12">
    <location>
        <begin position="432"/>
        <end position="454"/>
    </location>
</feature>
<dbReference type="OrthoDB" id="6500128at2759"/>
<dbReference type="InterPro" id="IPR017871">
    <property type="entry name" value="ABC_transporter-like_CS"/>
</dbReference>
<keyword evidence="3" id="KW-0813">Transport</keyword>
<evidence type="ECO:0000256" key="12">
    <source>
        <dbReference type="SAM" id="Phobius"/>
    </source>
</evidence>
<dbReference type="FunFam" id="3.40.50.300:FF:000997">
    <property type="entry name" value="Multidrug resistance-associated protein 1"/>
    <property type="match status" value="1"/>
</dbReference>
<evidence type="ECO:0000256" key="8">
    <source>
        <dbReference type="ARBA" id="ARBA00022989"/>
    </source>
</evidence>
<proteinExistence type="inferred from homology"/>
<dbReference type="CDD" id="cd03250">
    <property type="entry name" value="ABCC_MRP_domain1"/>
    <property type="match status" value="1"/>
</dbReference>
<dbReference type="Pfam" id="PF00005">
    <property type="entry name" value="ABC_tran"/>
    <property type="match status" value="2"/>
</dbReference>
<dbReference type="GO" id="GO:0016887">
    <property type="term" value="F:ATP hydrolysis activity"/>
    <property type="evidence" value="ECO:0007669"/>
    <property type="project" value="InterPro"/>
</dbReference>
<dbReference type="InterPro" id="IPR044746">
    <property type="entry name" value="ABCC_6TM_D1"/>
</dbReference>
<gene>
    <name evidence="15" type="ORF">EDI_127060</name>
</gene>
<keyword evidence="6" id="KW-0547">Nucleotide-binding</keyword>
<dbReference type="Proteomes" id="UP000008076">
    <property type="component" value="Unassembled WGS sequence"/>
</dbReference>
<evidence type="ECO:0000256" key="9">
    <source>
        <dbReference type="ARBA" id="ARBA00023136"/>
    </source>
</evidence>
<evidence type="ECO:0000313" key="16">
    <source>
        <dbReference type="Proteomes" id="UP000008076"/>
    </source>
</evidence>
<dbReference type="InterPro" id="IPR011527">
    <property type="entry name" value="ABC1_TM_dom"/>
</dbReference>
<evidence type="ECO:0000256" key="1">
    <source>
        <dbReference type="ARBA" id="ARBA00004141"/>
    </source>
</evidence>
<dbReference type="PROSITE" id="PS50893">
    <property type="entry name" value="ABC_TRANSPORTER_2"/>
    <property type="match status" value="2"/>
</dbReference>
<feature type="transmembrane region" description="Helical" evidence="12">
    <location>
        <begin position="180"/>
        <end position="204"/>
    </location>
</feature>
<dbReference type="InterPro" id="IPR027417">
    <property type="entry name" value="P-loop_NTPase"/>
</dbReference>
<feature type="transmembrane region" description="Helical" evidence="12">
    <location>
        <begin position="538"/>
        <end position="556"/>
    </location>
</feature>
<evidence type="ECO:0000259" key="14">
    <source>
        <dbReference type="PROSITE" id="PS50929"/>
    </source>
</evidence>
<comment type="subcellular location">
    <subcellularLocation>
        <location evidence="1">Membrane</location>
        <topology evidence="1">Multi-pass membrane protein</topology>
    </subcellularLocation>
</comment>
<feature type="transmembrane region" description="Helical" evidence="12">
    <location>
        <begin position="28"/>
        <end position="50"/>
    </location>
</feature>
<dbReference type="eggNOG" id="KOG0054">
    <property type="taxonomic scope" value="Eukaryota"/>
</dbReference>
<evidence type="ECO:0000256" key="4">
    <source>
        <dbReference type="ARBA" id="ARBA00022692"/>
    </source>
</evidence>
<evidence type="ECO:0000256" key="11">
    <source>
        <dbReference type="SAM" id="MobiDB-lite"/>
    </source>
</evidence>
<dbReference type="PANTHER" id="PTHR24223">
    <property type="entry name" value="ATP-BINDING CASSETTE SUB-FAMILY C"/>
    <property type="match status" value="1"/>
</dbReference>
<feature type="compositionally biased region" description="Basic and acidic residues" evidence="11">
    <location>
        <begin position="1571"/>
        <end position="1591"/>
    </location>
</feature>
<dbReference type="CDD" id="cd18580">
    <property type="entry name" value="ABC_6TM_ABCC_D2"/>
    <property type="match status" value="1"/>
</dbReference>
<keyword evidence="10" id="KW-0325">Glycoprotein</keyword>
<accession>B0E8J7</accession>
<feature type="transmembrane region" description="Helical" evidence="12">
    <location>
        <begin position="118"/>
        <end position="140"/>
    </location>
</feature>
<dbReference type="EC" id="1.3.1.74" evidence="15"/>
<feature type="transmembrane region" description="Helical" evidence="12">
    <location>
        <begin position="368"/>
        <end position="389"/>
    </location>
</feature>
<dbReference type="InterPro" id="IPR003439">
    <property type="entry name" value="ABC_transporter-like_ATP-bd"/>
</dbReference>
<feature type="transmembrane region" description="Helical" evidence="12">
    <location>
        <begin position="147"/>
        <end position="168"/>
    </location>
</feature>
<feature type="domain" description="ABC transmembrane type-1" evidence="14">
    <location>
        <begin position="999"/>
        <end position="1282"/>
    </location>
</feature>
<keyword evidence="5" id="KW-0677">Repeat</keyword>
<feature type="transmembrane region" description="Helical" evidence="12">
    <location>
        <begin position="1113"/>
        <end position="1134"/>
    </location>
</feature>
<dbReference type="FunFam" id="1.20.1560.10:FF:000013">
    <property type="entry name" value="ABC transporter C family member 2"/>
    <property type="match status" value="1"/>
</dbReference>
<evidence type="ECO:0000256" key="6">
    <source>
        <dbReference type="ARBA" id="ARBA00022741"/>
    </source>
</evidence>
<evidence type="ECO:0000256" key="5">
    <source>
        <dbReference type="ARBA" id="ARBA00022737"/>
    </source>
</evidence>
<dbReference type="InterPro" id="IPR044726">
    <property type="entry name" value="ABCC_6TM_D2"/>
</dbReference>
<dbReference type="InterPro" id="IPR036640">
    <property type="entry name" value="ABC1_TM_sf"/>
</dbReference>
<dbReference type="GO" id="GO:0140359">
    <property type="term" value="F:ABC-type transporter activity"/>
    <property type="evidence" value="ECO:0007669"/>
    <property type="project" value="InterPro"/>
</dbReference>
<keyword evidence="15" id="KW-0560">Oxidoreductase</keyword>
<keyword evidence="8 12" id="KW-1133">Transmembrane helix</keyword>
<dbReference type="Pfam" id="PF00664">
    <property type="entry name" value="ABC_membrane"/>
    <property type="match status" value="2"/>
</dbReference>
<dbReference type="RefSeq" id="XP_001734674.1">
    <property type="nucleotide sequence ID" value="XM_001734622.1"/>
</dbReference>
<dbReference type="GO" id="GO:0005524">
    <property type="term" value="F:ATP binding"/>
    <property type="evidence" value="ECO:0007669"/>
    <property type="project" value="UniProtKB-KW"/>
</dbReference>
<feature type="transmembrane region" description="Helical" evidence="12">
    <location>
        <begin position="1140"/>
        <end position="1159"/>
    </location>
</feature>
<evidence type="ECO:0000256" key="7">
    <source>
        <dbReference type="ARBA" id="ARBA00022840"/>
    </source>
</evidence>
<evidence type="ECO:0000313" key="15">
    <source>
        <dbReference type="EMBL" id="EDR29140.1"/>
    </source>
</evidence>
<comment type="similarity">
    <text evidence="2">Belongs to the ABC transporter superfamily. ABCC family. Conjugate transporter (TC 3.A.1.208) subfamily.</text>
</comment>
<feature type="transmembrane region" description="Helical" evidence="12">
    <location>
        <begin position="71"/>
        <end position="98"/>
    </location>
</feature>
<feature type="domain" description="ABC transporter" evidence="13">
    <location>
        <begin position="1323"/>
        <end position="1557"/>
    </location>
</feature>
<evidence type="ECO:0000259" key="13">
    <source>
        <dbReference type="PROSITE" id="PS50893"/>
    </source>
</evidence>
<dbReference type="GO" id="GO:0016020">
    <property type="term" value="C:membrane"/>
    <property type="evidence" value="ECO:0007669"/>
    <property type="project" value="UniProtKB-SubCell"/>
</dbReference>
<dbReference type="InterPro" id="IPR003593">
    <property type="entry name" value="AAA+_ATPase"/>
</dbReference>
<dbReference type="VEuPathDB" id="AmoebaDB:EDI_127060"/>
<dbReference type="FunFam" id="3.40.50.300:FF:001172">
    <property type="entry name" value="Cystic fibrosis transmembrane conductance regulator"/>
    <property type="match status" value="1"/>
</dbReference>
<dbReference type="SUPFAM" id="SSF52540">
    <property type="entry name" value="P-loop containing nucleoside triphosphate hydrolases"/>
    <property type="match status" value="2"/>
</dbReference>
<dbReference type="Gene3D" id="1.20.1560.10">
    <property type="entry name" value="ABC transporter type 1, transmembrane domain"/>
    <property type="match status" value="2"/>
</dbReference>
<feature type="domain" description="ABC transmembrane type-1" evidence="14">
    <location>
        <begin position="411"/>
        <end position="678"/>
    </location>
</feature>
<dbReference type="SUPFAM" id="SSF90123">
    <property type="entry name" value="ABC transporter transmembrane region"/>
    <property type="match status" value="2"/>
</dbReference>
<evidence type="ECO:0000256" key="10">
    <source>
        <dbReference type="ARBA" id="ARBA00023180"/>
    </source>
</evidence>
<keyword evidence="7" id="KW-0067">ATP-binding</keyword>
<dbReference type="InterPro" id="IPR050173">
    <property type="entry name" value="ABC_transporter_C-like"/>
</dbReference>
<dbReference type="CDD" id="cd03244">
    <property type="entry name" value="ABCC_MRP_domain2"/>
    <property type="match status" value="1"/>
</dbReference>
<keyword evidence="4 12" id="KW-0812">Transmembrane</keyword>
<feature type="domain" description="ABC transporter" evidence="13">
    <location>
        <begin position="718"/>
        <end position="940"/>
    </location>
</feature>
<sequence>MAVSDSAFFQWFTDNKAPEFFDEEHEELTLYLSGFAMTLFTLLLFGPLFYRLIKVIFMPKTTAPQTISWLFIFRIVPMLVIFMICLARAVIPLCYGLMNSTIYKQTDIKYYDPEEGIAYYLIIPNFLLCIDWLIVMIDFYFERQRSVFFGTFVQIFILGQMFIHLLFIGTVTSSDSHRTFINLINILFIILYWIEVVASLILSFSMLFKQDNRFINPEYKRVVSSNKEERDADRSNSQEEDNGGDIYGSSIHFTPMSNTSVSQSYQNDTLGLLRNNQPVDSRAKPQRSFFEKIKHFIDFITFSNIKEILGFKRGYQKGMTMDVSDIDQLDIKNRSNYLVRQFEVAWEKAKEKAKPKLLRVMFRLNGKAMLIAIIPRLIFDITMFIPIVAQTIMIRMGSKWHSYQDGSSYSTTVFESAGSEELDWRYSRSAGMLFGVIVTIVAIISSVSGHYFNYITTLVGQKMRSTLIMAMYERIFSMNAKSLSTTPHGQILNMMSVDANCVNDMCSQVHLLWSCSLEVIISIVWLFCVVQWSAFAGLVIMFLAVFANVVLARFIVRQMRKLMIIKDTRVKLLTEVLNAIKTVKVMVWESHLHGQLHETRKKEVKHILFVIAFRSCMNFIVWAIPPSVSFVTYGIITIIAGGDSGALKPMDAFITLGLFNIMRLPLIRFPKLLNDTMQGVTSMRRIQEFLLKGEDQKDRDADNVIVAVEPASPDSPVIAVEHASYTWEDNDSIALSDINFTAQKGQLIGIIGEVGCGKTAFFKSLLGNLHKTNGMALYNGKIGYVAQNAWVQNLTVHDNVVFGKKHDNDLYEKVVAACELRNDLENFPGADQMEVGIGGSNLSGGQKQRLALARATYQNADIYLLDDCLSAVDANVGQNIFNNCIKGVLSEKTRILITQTFQYLPECDYIYVMKNGTFIEKGTFEELKASQNSEFTRLYSNYVANVSHGDEHGKRILKRKVKKGMKASQLIAKENTQTYAGFGTMLTYIKYGGWVYFTFVMVFFFISSFLLIGSNFWLVIWTDEEKKNNSAFFKDLSGYALVGSYGLIVFVVLIFIIIRFISLGAFNGKASINLHFDALNRVLNSPMSFFQATPIGRILNRFSENLFVIDDKINLSLAQFISSVTLSIVTIIITSISCDMMLGVFALSIYWFFYVFNWYMTYAKQLLRLDMVYRSPLYNTFQETLLGLDTIRIMKNNHRFTSILSEKLNKQQKIYYATNVCQRWLGMRIELIGCIGLGAVVIFSSMRISSVSPSLIALLILYMFQFNNILNQLIQSSVEVQTQSTAIQAVCEYLTLPSERGIKETDPTVTGHVPENWPEAGDVQFQNVTMTYNPDLPPAVNDLTIHVHPGESVGIVGRTGAGKSSIMITLFRLYEMTSGRIIIDGVDTSTLALETLRSRLCVIPQEPVLFRGTLRKNLDILGKHTDEELIQALDDVNIREHIFSKGNGLETEIAEGGSNFSIGERQLICLARGLLSRSKVIVLDEATANVDLQTEKRIFNALFTHCKGSTMFMIAHRLHTILTCDKILMLEKGRVLGFGAPEELKKTCPEFAALVSKTGFDIEEGNEENQEEKGAKLIDIEPPTEKKDQNDNHPSTQPSIL</sequence>
<dbReference type="Gene3D" id="3.40.50.300">
    <property type="entry name" value="P-loop containing nucleotide triphosphate hydrolases"/>
    <property type="match status" value="2"/>
</dbReference>
<feature type="region of interest" description="Disordered" evidence="11">
    <location>
        <begin position="1562"/>
        <end position="1601"/>
    </location>
</feature>
<feature type="transmembrane region" description="Helical" evidence="12">
    <location>
        <begin position="1231"/>
        <end position="1264"/>
    </location>
</feature>